<accession>A0A164Z142</accession>
<name>A0A164Z142_9AGAM</name>
<dbReference type="EMBL" id="KV419397">
    <property type="protein sequence ID" value="KZS97433.1"/>
    <property type="molecule type" value="Genomic_DNA"/>
</dbReference>
<organism evidence="2 3">
    <name type="scientific">Sistotremastrum niveocremeum HHB9708</name>
    <dbReference type="NCBI Taxonomy" id="1314777"/>
    <lineage>
        <taxon>Eukaryota</taxon>
        <taxon>Fungi</taxon>
        <taxon>Dikarya</taxon>
        <taxon>Basidiomycota</taxon>
        <taxon>Agaricomycotina</taxon>
        <taxon>Agaricomycetes</taxon>
        <taxon>Sistotremastrales</taxon>
        <taxon>Sistotremastraceae</taxon>
        <taxon>Sertulicium</taxon>
        <taxon>Sertulicium niveocremeum</taxon>
    </lineage>
</organism>
<keyword evidence="3" id="KW-1185">Reference proteome</keyword>
<gene>
    <name evidence="2" type="ORF">SISNIDRAFT_482336</name>
</gene>
<reference evidence="2 3" key="1">
    <citation type="journal article" date="2016" name="Mol. Biol. Evol.">
        <title>Comparative Genomics of Early-Diverging Mushroom-Forming Fungi Provides Insights into the Origins of Lignocellulose Decay Capabilities.</title>
        <authorList>
            <person name="Nagy L.G."/>
            <person name="Riley R."/>
            <person name="Tritt A."/>
            <person name="Adam C."/>
            <person name="Daum C."/>
            <person name="Floudas D."/>
            <person name="Sun H."/>
            <person name="Yadav J.S."/>
            <person name="Pangilinan J."/>
            <person name="Larsson K.H."/>
            <person name="Matsuura K."/>
            <person name="Barry K."/>
            <person name="Labutti K."/>
            <person name="Kuo R."/>
            <person name="Ohm R.A."/>
            <person name="Bhattacharya S.S."/>
            <person name="Shirouzu T."/>
            <person name="Yoshinaga Y."/>
            <person name="Martin F.M."/>
            <person name="Grigoriev I.V."/>
            <person name="Hibbett D.S."/>
        </authorList>
    </citation>
    <scope>NUCLEOTIDE SEQUENCE [LARGE SCALE GENOMIC DNA]</scope>
    <source>
        <strain evidence="2 3">HHB9708</strain>
    </source>
</reference>
<evidence type="ECO:0000313" key="2">
    <source>
        <dbReference type="EMBL" id="KZS97433.1"/>
    </source>
</evidence>
<sequence>MSFLRKGKKNPPWSERNLHALALADNVLPPSVSAEDVLRMRFLLNSLGMGDIMRAADLSEAVHEAFIHKRQVRKWHREETDQLLNDIVGAKAAYEDVGVITITIRPEYNPGKTTRGEENISVLLPPQFRYNPEVKALIKTFRTDLAQIIRPHLTSFPARAQFSDEFKNFWHMDLTDKRSKIRTSFPNGRLLLDLPNLADSTPDEEFDETSSPVKGDVPLPADVAPVPTPVVPPVATAPSTPRREARGVAQPRHQSPVPPSSVPSVSSSSSSIPRTPQSPRVRDVMDIARNH</sequence>
<protein>
    <submittedName>
        <fullName evidence="2">Uncharacterized protein</fullName>
    </submittedName>
</protein>
<proteinExistence type="predicted"/>
<evidence type="ECO:0000256" key="1">
    <source>
        <dbReference type="SAM" id="MobiDB-lite"/>
    </source>
</evidence>
<feature type="compositionally biased region" description="Basic and acidic residues" evidence="1">
    <location>
        <begin position="280"/>
        <end position="291"/>
    </location>
</feature>
<dbReference type="Proteomes" id="UP000076722">
    <property type="component" value="Unassembled WGS sequence"/>
</dbReference>
<evidence type="ECO:0000313" key="3">
    <source>
        <dbReference type="Proteomes" id="UP000076722"/>
    </source>
</evidence>
<dbReference type="AlphaFoldDB" id="A0A164Z142"/>
<feature type="region of interest" description="Disordered" evidence="1">
    <location>
        <begin position="195"/>
        <end position="291"/>
    </location>
</feature>
<feature type="compositionally biased region" description="Low complexity" evidence="1">
    <location>
        <begin position="262"/>
        <end position="279"/>
    </location>
</feature>